<evidence type="ECO:0000256" key="1">
    <source>
        <dbReference type="SAM" id="MobiDB-lite"/>
    </source>
</evidence>
<keyword evidence="4" id="KW-1185">Reference proteome</keyword>
<dbReference type="AlphaFoldDB" id="A0A8K0TU44"/>
<feature type="compositionally biased region" description="Basic and acidic residues" evidence="1">
    <location>
        <begin position="233"/>
        <end position="242"/>
    </location>
</feature>
<dbReference type="Proteomes" id="UP000813385">
    <property type="component" value="Unassembled WGS sequence"/>
</dbReference>
<comment type="caution">
    <text evidence="3">The sequence shown here is derived from an EMBL/GenBank/DDBJ whole genome shotgun (WGS) entry which is preliminary data.</text>
</comment>
<feature type="transmembrane region" description="Helical" evidence="2">
    <location>
        <begin position="101"/>
        <end position="124"/>
    </location>
</feature>
<dbReference type="OrthoDB" id="5211263at2759"/>
<keyword evidence="2" id="KW-1133">Transmembrane helix</keyword>
<feature type="transmembrane region" description="Helical" evidence="2">
    <location>
        <begin position="21"/>
        <end position="47"/>
    </location>
</feature>
<evidence type="ECO:0000313" key="4">
    <source>
        <dbReference type="Proteomes" id="UP000813385"/>
    </source>
</evidence>
<feature type="compositionally biased region" description="Low complexity" evidence="1">
    <location>
        <begin position="200"/>
        <end position="231"/>
    </location>
</feature>
<keyword evidence="2" id="KW-0472">Membrane</keyword>
<name>A0A8K0TU44_9PEZI</name>
<keyword evidence="2" id="KW-0812">Transmembrane</keyword>
<reference evidence="3" key="1">
    <citation type="journal article" date="2021" name="Nat. Commun.">
        <title>Genetic determinants of endophytism in the Arabidopsis root mycobiome.</title>
        <authorList>
            <person name="Mesny F."/>
            <person name="Miyauchi S."/>
            <person name="Thiergart T."/>
            <person name="Pickel B."/>
            <person name="Atanasova L."/>
            <person name="Karlsson M."/>
            <person name="Huettel B."/>
            <person name="Barry K.W."/>
            <person name="Haridas S."/>
            <person name="Chen C."/>
            <person name="Bauer D."/>
            <person name="Andreopoulos W."/>
            <person name="Pangilinan J."/>
            <person name="LaButti K."/>
            <person name="Riley R."/>
            <person name="Lipzen A."/>
            <person name="Clum A."/>
            <person name="Drula E."/>
            <person name="Henrissat B."/>
            <person name="Kohler A."/>
            <person name="Grigoriev I.V."/>
            <person name="Martin F.M."/>
            <person name="Hacquard S."/>
        </authorList>
    </citation>
    <scope>NUCLEOTIDE SEQUENCE</scope>
    <source>
        <strain evidence="3">MPI-CAGE-AT-0016</strain>
    </source>
</reference>
<feature type="transmembrane region" description="Helical" evidence="2">
    <location>
        <begin position="67"/>
        <end position="89"/>
    </location>
</feature>
<feature type="region of interest" description="Disordered" evidence="1">
    <location>
        <begin position="197"/>
        <end position="242"/>
    </location>
</feature>
<accession>A0A8K0TU44</accession>
<proteinExistence type="predicted"/>
<protein>
    <submittedName>
        <fullName evidence="3">Uncharacterized protein</fullName>
    </submittedName>
</protein>
<feature type="transmembrane region" description="Helical" evidence="2">
    <location>
        <begin position="130"/>
        <end position="149"/>
    </location>
</feature>
<organism evidence="3 4">
    <name type="scientific">Plectosphaerella cucumerina</name>
    <dbReference type="NCBI Taxonomy" id="40658"/>
    <lineage>
        <taxon>Eukaryota</taxon>
        <taxon>Fungi</taxon>
        <taxon>Dikarya</taxon>
        <taxon>Ascomycota</taxon>
        <taxon>Pezizomycotina</taxon>
        <taxon>Sordariomycetes</taxon>
        <taxon>Hypocreomycetidae</taxon>
        <taxon>Glomerellales</taxon>
        <taxon>Plectosphaerellaceae</taxon>
        <taxon>Plectosphaerella</taxon>
    </lineage>
</organism>
<sequence>MGTQYVVGDSSPFLKRVLVPFWVVRIGIMCLYIVIYGLALIGLSAYGGDIERELRNEYNTSIALGPVIAIIAVILVIVIFCLVLDIVCIVKRGRRTLAPRFFLIVNVIQTTIWTVLFALSMVGVRTGTTVAIGVIIYLSFAGMLIYASVMFHKHRKGTLGGAPGSGYKPTQQHDAHTFDPNASYGYGQANAQPYQPAPYAPQDYNSYQQKPAEPYQAQPYQAQQPCGYPQQGEAHEMHRPQH</sequence>
<evidence type="ECO:0000256" key="2">
    <source>
        <dbReference type="SAM" id="Phobius"/>
    </source>
</evidence>
<dbReference type="EMBL" id="JAGPXD010000001">
    <property type="protein sequence ID" value="KAH7374636.1"/>
    <property type="molecule type" value="Genomic_DNA"/>
</dbReference>
<evidence type="ECO:0000313" key="3">
    <source>
        <dbReference type="EMBL" id="KAH7374636.1"/>
    </source>
</evidence>
<gene>
    <name evidence="3" type="ORF">B0T11DRAFT_2196</name>
</gene>
<feature type="region of interest" description="Disordered" evidence="1">
    <location>
        <begin position="162"/>
        <end position="182"/>
    </location>
</feature>